<proteinExistence type="predicted"/>
<comment type="caution">
    <text evidence="2">The sequence shown here is derived from an EMBL/GenBank/DDBJ whole genome shotgun (WGS) entry which is preliminary data.</text>
</comment>
<gene>
    <name evidence="2" type="ORF">HETSPECPRED_007548</name>
</gene>
<accession>A0A8H3FZ36</accession>
<feature type="compositionally biased region" description="Low complexity" evidence="1">
    <location>
        <begin position="89"/>
        <end position="98"/>
    </location>
</feature>
<reference evidence="2" key="1">
    <citation type="submission" date="2021-03" db="EMBL/GenBank/DDBJ databases">
        <authorList>
            <person name="Tagirdzhanova G."/>
        </authorList>
    </citation>
    <scope>NUCLEOTIDE SEQUENCE</scope>
</reference>
<evidence type="ECO:0000313" key="3">
    <source>
        <dbReference type="Proteomes" id="UP000664521"/>
    </source>
</evidence>
<protein>
    <submittedName>
        <fullName evidence="2">Uncharacterized protein</fullName>
    </submittedName>
</protein>
<sequence length="380" mass="41783">MDEITSLEISQEKAADLKLTLVVAGQMDEDETLQVFITGVVYITNSSSEPFSRTSAHASDPPVVAPAYADAPRAAGAANYAPAAAFAPPAPAARRPAPSDSWNAARPDDQPETLDNPQAVWDEVREVFSAHGAMPVGITFYEHRWYVAYALAFPARTVFPSHFFHLASRSVPRLVALDAFVFCAGVAGQVFQEFGLLDHLGRGFEIRVHQHWVRGNPELFMDWAALFGSCALGQLVSVLEETPSKKPQSKLKGAAKGKGLAGLRKMRKRVKKDDIKLTPIKSDTFASKALLNINQPLLSSSSLINSADKKTKPAPSMFDTIFSGSNDSSFKLKDDTSSFQLQLDQVRKKIVKFKHKVQHFMTLIRTSHRYSAHLQQVIFA</sequence>
<name>A0A8H3FZ36_9LECA</name>
<feature type="region of interest" description="Disordered" evidence="1">
    <location>
        <begin position="89"/>
        <end position="116"/>
    </location>
</feature>
<keyword evidence="3" id="KW-1185">Reference proteome</keyword>
<dbReference type="EMBL" id="CAJPDS010000054">
    <property type="protein sequence ID" value="CAF9930111.1"/>
    <property type="molecule type" value="Genomic_DNA"/>
</dbReference>
<dbReference type="Proteomes" id="UP000664521">
    <property type="component" value="Unassembled WGS sequence"/>
</dbReference>
<organism evidence="2 3">
    <name type="scientific">Heterodermia speciosa</name>
    <dbReference type="NCBI Taxonomy" id="116794"/>
    <lineage>
        <taxon>Eukaryota</taxon>
        <taxon>Fungi</taxon>
        <taxon>Dikarya</taxon>
        <taxon>Ascomycota</taxon>
        <taxon>Pezizomycotina</taxon>
        <taxon>Lecanoromycetes</taxon>
        <taxon>OSLEUM clade</taxon>
        <taxon>Lecanoromycetidae</taxon>
        <taxon>Caliciales</taxon>
        <taxon>Physciaceae</taxon>
        <taxon>Heterodermia</taxon>
    </lineage>
</organism>
<evidence type="ECO:0000313" key="2">
    <source>
        <dbReference type="EMBL" id="CAF9930111.1"/>
    </source>
</evidence>
<evidence type="ECO:0000256" key="1">
    <source>
        <dbReference type="SAM" id="MobiDB-lite"/>
    </source>
</evidence>
<dbReference type="AlphaFoldDB" id="A0A8H3FZ36"/>